<accession>A0ACB9Q9B1</accession>
<evidence type="ECO:0000313" key="1">
    <source>
        <dbReference type="EMBL" id="KAI4357225.1"/>
    </source>
</evidence>
<dbReference type="Proteomes" id="UP000828941">
    <property type="component" value="Chromosome 1"/>
</dbReference>
<organism evidence="1 2">
    <name type="scientific">Bauhinia variegata</name>
    <name type="common">Purple orchid tree</name>
    <name type="synonym">Phanera variegata</name>
    <dbReference type="NCBI Taxonomy" id="167791"/>
    <lineage>
        <taxon>Eukaryota</taxon>
        <taxon>Viridiplantae</taxon>
        <taxon>Streptophyta</taxon>
        <taxon>Embryophyta</taxon>
        <taxon>Tracheophyta</taxon>
        <taxon>Spermatophyta</taxon>
        <taxon>Magnoliopsida</taxon>
        <taxon>eudicotyledons</taxon>
        <taxon>Gunneridae</taxon>
        <taxon>Pentapetalae</taxon>
        <taxon>rosids</taxon>
        <taxon>fabids</taxon>
        <taxon>Fabales</taxon>
        <taxon>Fabaceae</taxon>
        <taxon>Cercidoideae</taxon>
        <taxon>Cercideae</taxon>
        <taxon>Bauhiniinae</taxon>
        <taxon>Bauhinia</taxon>
    </lineage>
</organism>
<reference evidence="1 2" key="1">
    <citation type="journal article" date="2022" name="DNA Res.">
        <title>Chromosomal-level genome assembly of the orchid tree Bauhinia variegata (Leguminosae; Cercidoideae) supports the allotetraploid origin hypothesis of Bauhinia.</title>
        <authorList>
            <person name="Zhong Y."/>
            <person name="Chen Y."/>
            <person name="Zheng D."/>
            <person name="Pang J."/>
            <person name="Liu Y."/>
            <person name="Luo S."/>
            <person name="Meng S."/>
            <person name="Qian L."/>
            <person name="Wei D."/>
            <person name="Dai S."/>
            <person name="Zhou R."/>
        </authorList>
    </citation>
    <scope>NUCLEOTIDE SEQUENCE [LARGE SCALE GENOMIC DNA]</scope>
    <source>
        <strain evidence="1">BV-YZ2020</strain>
    </source>
</reference>
<name>A0ACB9Q9B1_BAUVA</name>
<protein>
    <submittedName>
        <fullName evidence="1">Uncharacterized protein</fullName>
    </submittedName>
</protein>
<keyword evidence="2" id="KW-1185">Reference proteome</keyword>
<comment type="caution">
    <text evidence="1">The sequence shown here is derived from an EMBL/GenBank/DDBJ whole genome shotgun (WGS) entry which is preliminary data.</text>
</comment>
<proteinExistence type="predicted"/>
<gene>
    <name evidence="1" type="ORF">L6164_001187</name>
</gene>
<sequence length="86" mass="10333">MEKPRSKLLPDNPPPYKPPLPFLNRFRKQKLDRQFAKFMKVFKKLHINIPFAKALEQMPNYVKFMQGILSNKRKLQDYEKVALTEE</sequence>
<dbReference type="EMBL" id="CM039426">
    <property type="protein sequence ID" value="KAI4357225.1"/>
    <property type="molecule type" value="Genomic_DNA"/>
</dbReference>
<evidence type="ECO:0000313" key="2">
    <source>
        <dbReference type="Proteomes" id="UP000828941"/>
    </source>
</evidence>